<evidence type="ECO:0000313" key="3">
    <source>
        <dbReference type="EMBL" id="MDI7922507.1"/>
    </source>
</evidence>
<dbReference type="CDD" id="cd02440">
    <property type="entry name" value="AdoMet_MTases"/>
    <property type="match status" value="1"/>
</dbReference>
<evidence type="ECO:0000256" key="1">
    <source>
        <dbReference type="ARBA" id="ARBA00022679"/>
    </source>
</evidence>
<dbReference type="Gene3D" id="3.40.50.150">
    <property type="entry name" value="Vaccinia Virus protein VP39"/>
    <property type="match status" value="1"/>
</dbReference>
<organism evidence="3 4">
    <name type="scientific">Ferirhizobium litorale</name>
    <dbReference type="NCBI Taxonomy" id="2927786"/>
    <lineage>
        <taxon>Bacteria</taxon>
        <taxon>Pseudomonadati</taxon>
        <taxon>Pseudomonadota</taxon>
        <taxon>Alphaproteobacteria</taxon>
        <taxon>Hyphomicrobiales</taxon>
        <taxon>Rhizobiaceae</taxon>
        <taxon>Ferirhizobium</taxon>
    </lineage>
</organism>
<dbReference type="AlphaFoldDB" id="A0AAE3QB21"/>
<evidence type="ECO:0000313" key="4">
    <source>
        <dbReference type="Proteomes" id="UP001161580"/>
    </source>
</evidence>
<dbReference type="RefSeq" id="WP_311786553.1">
    <property type="nucleotide sequence ID" value="NZ_JALDYY010000005.1"/>
</dbReference>
<dbReference type="EMBL" id="JALDYZ010000004">
    <property type="protein sequence ID" value="MDI7922507.1"/>
    <property type="molecule type" value="Genomic_DNA"/>
</dbReference>
<dbReference type="InterPro" id="IPR050447">
    <property type="entry name" value="Erg6_SMT_methyltransf"/>
</dbReference>
<keyword evidence="1" id="KW-0808">Transferase</keyword>
<reference evidence="3" key="1">
    <citation type="submission" date="2022-03" db="EMBL/GenBank/DDBJ databases">
        <title>Fererhizobium litorale gen. nov., sp. nov., isolated from sandy sediments of the Sea of Japan seashore.</title>
        <authorList>
            <person name="Romanenko L."/>
            <person name="Kurilenko V."/>
            <person name="Otstavnykh N."/>
            <person name="Svetashev V."/>
            <person name="Tekutyeva L."/>
            <person name="Isaeva M."/>
            <person name="Mikhailov V."/>
        </authorList>
    </citation>
    <scope>NUCLEOTIDE SEQUENCE</scope>
    <source>
        <strain evidence="3">KMM 9576</strain>
    </source>
</reference>
<dbReference type="Pfam" id="PF08241">
    <property type="entry name" value="Methyltransf_11"/>
    <property type="match status" value="1"/>
</dbReference>
<dbReference type="Proteomes" id="UP001161580">
    <property type="component" value="Unassembled WGS sequence"/>
</dbReference>
<keyword evidence="3" id="KW-0489">Methyltransferase</keyword>
<name>A0AAE3QB21_9HYPH</name>
<dbReference type="InterPro" id="IPR029063">
    <property type="entry name" value="SAM-dependent_MTases_sf"/>
</dbReference>
<sequence>MAIEERVSSHYTHGALEQKILDALEASGKDCDRLQPGDLSAVDEFHLGRHAATVELVHDLRPERDTHFLDIGAGIGGPARYLAEECGCRVTGIDLTEEFVSVATSLTRRCGLSNRVSFHHASALSMPFPNAGFDGAMLMHVGMNIEDKAGLFAEVRRVLKPGARFGIYDIMRVSDAELIYPMPWAATPETSFVETPDTYRRLLANAGFKAEQEHDRSAMALSLGQEMLAKMAENEAQQLGLHLIMGPATPERFGNVMRALEAAVIAPTEMIVVAA</sequence>
<feature type="domain" description="Methyltransferase type 11" evidence="2">
    <location>
        <begin position="69"/>
        <end position="165"/>
    </location>
</feature>
<dbReference type="GO" id="GO:0032259">
    <property type="term" value="P:methylation"/>
    <property type="evidence" value="ECO:0007669"/>
    <property type="project" value="UniProtKB-KW"/>
</dbReference>
<proteinExistence type="predicted"/>
<dbReference type="PANTHER" id="PTHR44068">
    <property type="entry name" value="ZGC:194242"/>
    <property type="match status" value="1"/>
</dbReference>
<protein>
    <submittedName>
        <fullName evidence="3">Methyltransferase domain-containing protein</fullName>
    </submittedName>
</protein>
<keyword evidence="4" id="KW-1185">Reference proteome</keyword>
<dbReference type="GO" id="GO:0008757">
    <property type="term" value="F:S-adenosylmethionine-dependent methyltransferase activity"/>
    <property type="evidence" value="ECO:0007669"/>
    <property type="project" value="InterPro"/>
</dbReference>
<dbReference type="InterPro" id="IPR013216">
    <property type="entry name" value="Methyltransf_11"/>
</dbReference>
<comment type="caution">
    <text evidence="3">The sequence shown here is derived from an EMBL/GenBank/DDBJ whole genome shotgun (WGS) entry which is preliminary data.</text>
</comment>
<accession>A0AAE3QB21</accession>
<gene>
    <name evidence="3" type="ORF">MRS75_10460</name>
</gene>
<dbReference type="SUPFAM" id="SSF53335">
    <property type="entry name" value="S-adenosyl-L-methionine-dependent methyltransferases"/>
    <property type="match status" value="1"/>
</dbReference>
<evidence type="ECO:0000259" key="2">
    <source>
        <dbReference type="Pfam" id="PF08241"/>
    </source>
</evidence>
<dbReference type="PANTHER" id="PTHR44068:SF11">
    <property type="entry name" value="GERANYL DIPHOSPHATE 2-C-METHYLTRANSFERASE"/>
    <property type="match status" value="1"/>
</dbReference>